<evidence type="ECO:0000256" key="1">
    <source>
        <dbReference type="SAM" id="MobiDB-lite"/>
    </source>
</evidence>
<proteinExistence type="predicted"/>
<sequence>MGWFKGKNNYKSYKQIFEEIPNPSTPKHPPNITSSKSSQHESPHINNDQSLEVPTNSIPNSPVQVHPLTPTNEIIQEKLHFLIVEDNSSPHFPFQIPSNPTTPINATTPHVFFSPMKINHVKSSHTLSASHFENPRNNILNSQSKLSTPSNSPTPGLRDPSNKLSHMGSSPPILHETQQNPPSSLIPPESQAPHSPNYQFYIFTDEV</sequence>
<feature type="region of interest" description="Disordered" evidence="1">
    <location>
        <begin position="15"/>
        <end position="52"/>
    </location>
</feature>
<comment type="caution">
    <text evidence="2">The sequence shown here is derived from an EMBL/GenBank/DDBJ whole genome shotgun (WGS) entry which is preliminary data.</text>
</comment>
<feature type="region of interest" description="Disordered" evidence="1">
    <location>
        <begin position="131"/>
        <end position="198"/>
    </location>
</feature>
<dbReference type="Proteomes" id="UP000765509">
    <property type="component" value="Unassembled WGS sequence"/>
</dbReference>
<keyword evidence="3" id="KW-1185">Reference proteome</keyword>
<evidence type="ECO:0000313" key="3">
    <source>
        <dbReference type="Proteomes" id="UP000765509"/>
    </source>
</evidence>
<gene>
    <name evidence="2" type="ORF">O181_087950</name>
</gene>
<accession>A0A9Q3IQL5</accession>
<dbReference type="AlphaFoldDB" id="A0A9Q3IQL5"/>
<feature type="compositionally biased region" description="Polar residues" evidence="1">
    <location>
        <begin position="131"/>
        <end position="154"/>
    </location>
</feature>
<organism evidence="2 3">
    <name type="scientific">Austropuccinia psidii MF-1</name>
    <dbReference type="NCBI Taxonomy" id="1389203"/>
    <lineage>
        <taxon>Eukaryota</taxon>
        <taxon>Fungi</taxon>
        <taxon>Dikarya</taxon>
        <taxon>Basidiomycota</taxon>
        <taxon>Pucciniomycotina</taxon>
        <taxon>Pucciniomycetes</taxon>
        <taxon>Pucciniales</taxon>
        <taxon>Sphaerophragmiaceae</taxon>
        <taxon>Austropuccinia</taxon>
    </lineage>
</organism>
<dbReference type="EMBL" id="AVOT02053417">
    <property type="protein sequence ID" value="MBW0548235.1"/>
    <property type="molecule type" value="Genomic_DNA"/>
</dbReference>
<evidence type="ECO:0000313" key="2">
    <source>
        <dbReference type="EMBL" id="MBW0548235.1"/>
    </source>
</evidence>
<name>A0A9Q3IQL5_9BASI</name>
<protein>
    <submittedName>
        <fullName evidence="2">Uncharacterized protein</fullName>
    </submittedName>
</protein>
<reference evidence="2" key="1">
    <citation type="submission" date="2021-03" db="EMBL/GenBank/DDBJ databases">
        <title>Draft genome sequence of rust myrtle Austropuccinia psidii MF-1, a brazilian biotype.</title>
        <authorList>
            <person name="Quecine M.C."/>
            <person name="Pachon D.M.R."/>
            <person name="Bonatelli M.L."/>
            <person name="Correr F.H."/>
            <person name="Franceschini L.M."/>
            <person name="Leite T.F."/>
            <person name="Margarido G.R.A."/>
            <person name="Almeida C.A."/>
            <person name="Ferrarezi J.A."/>
            <person name="Labate C.A."/>
        </authorList>
    </citation>
    <scope>NUCLEOTIDE SEQUENCE</scope>
    <source>
        <strain evidence="2">MF-1</strain>
    </source>
</reference>